<evidence type="ECO:0000313" key="2">
    <source>
        <dbReference type="EMBL" id="AXR77129.1"/>
    </source>
</evidence>
<dbReference type="OrthoDB" id="379562at2157"/>
<dbReference type="KEGG" id="nag:AArcMg_2916"/>
<proteinExistence type="predicted"/>
<name>A0A346PTR0_9EURY</name>
<reference evidence="3" key="3">
    <citation type="journal article" date="2019" name="Int. J. Syst. Evol. Microbiol.">
        <title>Natronolimnobius sulfurireducens sp. nov. and Halalkaliarchaeum desulfuricum gen. nov., sp. nov., the first sulfur-respiring alkaliphilic haloarchaea from hypersaline alkaline lakes.</title>
        <authorList>
            <person name="Sorokin D.Y."/>
            <person name="Yakimov M."/>
            <person name="Messina E."/>
            <person name="Merkel A.Y."/>
            <person name="Bale N.J."/>
            <person name="Sinninghe Damste J.S."/>
        </authorList>
    </citation>
    <scope>NUCLEOTIDE SEQUENCE</scope>
    <source>
        <strain evidence="3">AArc-Mg</strain>
        <strain evidence="2">AArc1</strain>
    </source>
</reference>
<dbReference type="AlphaFoldDB" id="A0A346PTR0"/>
<dbReference type="KEGG" id="nan:AArc1_0787"/>
<protein>
    <submittedName>
        <fullName evidence="3">Uncharacterized protein</fullName>
    </submittedName>
</protein>
<keyword evidence="4" id="KW-1185">Reference proteome</keyword>
<dbReference type="Proteomes" id="UP000258613">
    <property type="component" value="Chromosome"/>
</dbReference>
<keyword evidence="1" id="KW-1133">Transmembrane helix</keyword>
<evidence type="ECO:0000313" key="4">
    <source>
        <dbReference type="Proteomes" id="UP000258613"/>
    </source>
</evidence>
<dbReference type="RefSeq" id="WP_117363334.1">
    <property type="nucleotide sequence ID" value="NZ_CP024047.1"/>
</dbReference>
<dbReference type="EMBL" id="CP027033">
    <property type="protein sequence ID" value="AXR82905.1"/>
    <property type="molecule type" value="Genomic_DNA"/>
</dbReference>
<dbReference type="EMBL" id="CP024047">
    <property type="protein sequence ID" value="AXR77129.1"/>
    <property type="molecule type" value="Genomic_DNA"/>
</dbReference>
<accession>A0A346PTR0</accession>
<evidence type="ECO:0000256" key="1">
    <source>
        <dbReference type="SAM" id="Phobius"/>
    </source>
</evidence>
<reference evidence="4" key="2">
    <citation type="submission" date="2018-02" db="EMBL/GenBank/DDBJ databases">
        <title>Phenotypic and genomic properties of facultatively anaerobic sulfur-reducing natronoarchaea from hypersaline soda lakes.</title>
        <authorList>
            <person name="Sorokin D.Y."/>
            <person name="Kublanov I.V."/>
            <person name="Roman P."/>
            <person name="Sinninghe Damste J.S."/>
            <person name="Golyshin P.N."/>
            <person name="Rojo D."/>
            <person name="Ciordia S."/>
            <person name="Mena M.D.C."/>
            <person name="Ferrer M."/>
            <person name="Messina E."/>
            <person name="Smedile F."/>
            <person name="La Spada G."/>
            <person name="La Cono V."/>
            <person name="Yakimov M.M."/>
        </authorList>
    </citation>
    <scope>NUCLEOTIDE SEQUENCE [LARGE SCALE GENOMIC DNA]</scope>
    <source>
        <strain evidence="4">AArc-Mg</strain>
    </source>
</reference>
<evidence type="ECO:0000313" key="3">
    <source>
        <dbReference type="EMBL" id="AXR82905.1"/>
    </source>
</evidence>
<feature type="transmembrane region" description="Helical" evidence="1">
    <location>
        <begin position="201"/>
        <end position="223"/>
    </location>
</feature>
<keyword evidence="1" id="KW-0812">Transmembrane</keyword>
<reference evidence="5" key="1">
    <citation type="submission" date="2017-10" db="EMBL/GenBank/DDBJ databases">
        <title>Phenotypic and genomic properties of facultatively anaerobic sulfur-reducing natronoarchaea from hypersaline soda lakes.</title>
        <authorList>
            <person name="Sorokin D.Y."/>
            <person name="Kublanov I.V."/>
            <person name="Roman P."/>
            <person name="Sinninghe Damste J.S."/>
            <person name="Golyshin P.N."/>
            <person name="Rojo D."/>
            <person name="Ciordia S."/>
            <person name="Mena Md.C."/>
            <person name="Ferrer M."/>
            <person name="Messina E."/>
            <person name="Smedile F."/>
            <person name="La Spada G."/>
            <person name="La Cono V."/>
            <person name="Yakimov M.M."/>
        </authorList>
    </citation>
    <scope>NUCLEOTIDE SEQUENCE [LARGE SCALE GENOMIC DNA]</scope>
    <source>
        <strain evidence="5">AArc1</strain>
    </source>
</reference>
<feature type="transmembrane region" description="Helical" evidence="1">
    <location>
        <begin position="169"/>
        <end position="195"/>
    </location>
</feature>
<keyword evidence="1" id="KW-0472">Membrane</keyword>
<accession>A0A346PC84</accession>
<dbReference type="Proteomes" id="UP000258707">
    <property type="component" value="Chromosome"/>
</dbReference>
<evidence type="ECO:0000313" key="5">
    <source>
        <dbReference type="Proteomes" id="UP000258707"/>
    </source>
</evidence>
<gene>
    <name evidence="2" type="ORF">AArc1_0787</name>
    <name evidence="3" type="ORF">AArcMg_2916</name>
</gene>
<organism evidence="3 4">
    <name type="scientific">Natrarchaeobaculum sulfurireducens</name>
    <dbReference type="NCBI Taxonomy" id="2044521"/>
    <lineage>
        <taxon>Archaea</taxon>
        <taxon>Methanobacteriati</taxon>
        <taxon>Methanobacteriota</taxon>
        <taxon>Stenosarchaea group</taxon>
        <taxon>Halobacteria</taxon>
        <taxon>Halobacteriales</taxon>
        <taxon>Natrialbaceae</taxon>
        <taxon>Natrarchaeobaculum</taxon>
    </lineage>
</organism>
<sequence length="235" mass="26029">MDEQEVQRDREAATVIRLDSDRERDLLAGTATEVDDTTPAADALERFAEQLEGYRKNAEHEEAWVRTLRLPEAGQPDAGDEIEIEFLLPSGDSFTRTFTVPPQNWPADNDLVRLLEHVGRTPATLTEILGDAVTTVHDGSQWRLTLEDAVDERDSTDGSSDHWDERWAVTLLFATLLPLVVVSQILSPMAFFLGSSAVTTVVLYSLGGIALLVTIGFLFASIVHRDSTDRGRPQL</sequence>
<dbReference type="GeneID" id="37643409"/>